<accession>A0A646KRP3</accession>
<evidence type="ECO:0000313" key="15">
    <source>
        <dbReference type="Proteomes" id="UP000419138"/>
    </source>
</evidence>
<comment type="cofactor">
    <cofactor evidence="2">
        <name>Ca(2+)</name>
        <dbReference type="ChEBI" id="CHEBI:29108"/>
    </cofactor>
</comment>
<evidence type="ECO:0000259" key="13">
    <source>
        <dbReference type="Pfam" id="PF00291"/>
    </source>
</evidence>
<comment type="cofactor">
    <cofactor evidence="5">
        <name>Mg(2+)</name>
        <dbReference type="ChEBI" id="CHEBI:18420"/>
    </cofactor>
</comment>
<comment type="cofactor">
    <cofactor evidence="3">
        <name>pyridoxal 5'-phosphate</name>
        <dbReference type="ChEBI" id="CHEBI:597326"/>
    </cofactor>
</comment>
<dbReference type="GO" id="GO:0004794">
    <property type="term" value="F:threonine deaminase activity"/>
    <property type="evidence" value="ECO:0007669"/>
    <property type="project" value="UniProtKB-EC"/>
</dbReference>
<dbReference type="EC" id="4.3.1.19" evidence="7"/>
<dbReference type="EMBL" id="VCLA01000194">
    <property type="protein sequence ID" value="MQT04770.1"/>
    <property type="molecule type" value="Genomic_DNA"/>
</dbReference>
<dbReference type="InterPro" id="IPR001926">
    <property type="entry name" value="TrpB-like_PALP"/>
</dbReference>
<evidence type="ECO:0000256" key="5">
    <source>
        <dbReference type="ARBA" id="ARBA00001946"/>
    </source>
</evidence>
<feature type="domain" description="Tryptophan synthase beta chain-like PALP" evidence="13">
    <location>
        <begin position="19"/>
        <end position="305"/>
    </location>
</feature>
<dbReference type="GO" id="GO:0005524">
    <property type="term" value="F:ATP binding"/>
    <property type="evidence" value="ECO:0007669"/>
    <property type="project" value="TreeGrafter"/>
</dbReference>
<dbReference type="FunFam" id="3.40.50.1100:FF:000005">
    <property type="entry name" value="Threonine dehydratase catabolic"/>
    <property type="match status" value="1"/>
</dbReference>
<evidence type="ECO:0000256" key="1">
    <source>
        <dbReference type="ARBA" id="ARBA00001274"/>
    </source>
</evidence>
<keyword evidence="9" id="KW-0663">Pyridoxal phosphate</keyword>
<dbReference type="InterPro" id="IPR036052">
    <property type="entry name" value="TrpB-like_PALP_sf"/>
</dbReference>
<dbReference type="PANTHER" id="PTHR43050:SF1">
    <property type="entry name" value="SERINE RACEMASE"/>
    <property type="match status" value="1"/>
</dbReference>
<keyword evidence="8" id="KW-0460">Magnesium</keyword>
<evidence type="ECO:0000313" key="14">
    <source>
        <dbReference type="EMBL" id="MQT04770.1"/>
    </source>
</evidence>
<keyword evidence="10" id="KW-0456">Lyase</keyword>
<dbReference type="AlphaFoldDB" id="A0A646KRP3"/>
<comment type="caution">
    <text evidence="14">The sequence shown here is derived from an EMBL/GenBank/DDBJ whole genome shotgun (WGS) entry which is preliminary data.</text>
</comment>
<dbReference type="RefSeq" id="WP_153526090.1">
    <property type="nucleotide sequence ID" value="NZ_JBEPDZ010000019.1"/>
</dbReference>
<sequence length="333" mass="34525">MSLLTSHDILAAADRIHHLVARTPLLTSAAVDERFGREIVIKAENLQLTGSFKIRGAVNAVAALAPGSRGAGIVGASSGNHAQALALAARHFGAPATVVIPADAPDTKVQGIKALGAKIATYDRTMGRRDEIVHELSQQEGLSIVPSADSHPVIAGAGTAAWEMLRERPDLAAILVAVGGGGLAAGTALAASDRETKISVIGVEPAAADDTYRSLASGRRIRIPVPSTIADGLGHTQPGALTFEINRRLLAGVVTVPEPVIADAMAWLWRHYRAAAEPSGAVAFAGLLHAADRLPPGPVGVILSGGNVDWTLYRSLIDTAMTREDTHVAALLR</sequence>
<dbReference type="Gene3D" id="3.40.50.1100">
    <property type="match status" value="2"/>
</dbReference>
<dbReference type="PROSITE" id="PS00165">
    <property type="entry name" value="DEHYDRATASE_SER_THR"/>
    <property type="match status" value="1"/>
</dbReference>
<dbReference type="GO" id="GO:0018114">
    <property type="term" value="F:threonine racemase activity"/>
    <property type="evidence" value="ECO:0007669"/>
    <property type="project" value="TreeGrafter"/>
</dbReference>
<evidence type="ECO:0000256" key="10">
    <source>
        <dbReference type="ARBA" id="ARBA00023239"/>
    </source>
</evidence>
<evidence type="ECO:0000256" key="11">
    <source>
        <dbReference type="ARBA" id="ARBA00025527"/>
    </source>
</evidence>
<dbReference type="PANTHER" id="PTHR43050">
    <property type="entry name" value="SERINE / THREONINE RACEMASE FAMILY MEMBER"/>
    <property type="match status" value="1"/>
</dbReference>
<comment type="catalytic activity">
    <reaction evidence="1">
        <text>L-threonine = 2-oxobutanoate + NH4(+)</text>
        <dbReference type="Rhea" id="RHEA:22108"/>
        <dbReference type="ChEBI" id="CHEBI:16763"/>
        <dbReference type="ChEBI" id="CHEBI:28938"/>
        <dbReference type="ChEBI" id="CHEBI:57926"/>
        <dbReference type="EC" id="4.3.1.19"/>
    </reaction>
</comment>
<evidence type="ECO:0000256" key="7">
    <source>
        <dbReference type="ARBA" id="ARBA00012096"/>
    </source>
</evidence>
<dbReference type="GO" id="GO:0030170">
    <property type="term" value="F:pyridoxal phosphate binding"/>
    <property type="evidence" value="ECO:0007669"/>
    <property type="project" value="InterPro"/>
</dbReference>
<comment type="cofactor">
    <cofactor evidence="4">
        <name>Mn(2+)</name>
        <dbReference type="ChEBI" id="CHEBI:29035"/>
    </cofactor>
</comment>
<name>A0A646KRP3_STRJU</name>
<evidence type="ECO:0000256" key="4">
    <source>
        <dbReference type="ARBA" id="ARBA00001936"/>
    </source>
</evidence>
<dbReference type="CDD" id="cd01562">
    <property type="entry name" value="Thr-dehyd"/>
    <property type="match status" value="1"/>
</dbReference>
<evidence type="ECO:0000256" key="12">
    <source>
        <dbReference type="ARBA" id="ARBA00031427"/>
    </source>
</evidence>
<dbReference type="GO" id="GO:0003941">
    <property type="term" value="F:L-serine ammonia-lyase activity"/>
    <property type="evidence" value="ECO:0007669"/>
    <property type="project" value="TreeGrafter"/>
</dbReference>
<comment type="function">
    <text evidence="11">Catalyzes the anaerobic formation of alpha-ketobutyrate and ammonia from threonine in a two-step reaction. The first step involved a dehydration of threonine and a production of enamine intermediates (aminocrotonate), which tautomerizes to its imine form (iminobutyrate). Both intermediates are unstable and short-lived. The second step is the nonenzymatic hydrolysis of the enamine/imine intermediates to form 2-ketobutyrate and free ammonia. In the low water environment of the cell, the second step is accelerated by RidA.</text>
</comment>
<dbReference type="Pfam" id="PF00291">
    <property type="entry name" value="PALP"/>
    <property type="match status" value="1"/>
</dbReference>
<dbReference type="OrthoDB" id="9811476at2"/>
<protein>
    <recommendedName>
        <fullName evidence="7">threonine ammonia-lyase</fullName>
        <ecNumber evidence="7">4.3.1.19</ecNumber>
    </recommendedName>
    <alternativeName>
        <fullName evidence="12">Threonine deaminase</fullName>
    </alternativeName>
</protein>
<dbReference type="InterPro" id="IPR000634">
    <property type="entry name" value="Ser/Thr_deHydtase_PyrdxlP-BS"/>
</dbReference>
<evidence type="ECO:0000256" key="8">
    <source>
        <dbReference type="ARBA" id="ARBA00022842"/>
    </source>
</evidence>
<keyword evidence="15" id="KW-1185">Reference proteome</keyword>
<dbReference type="SUPFAM" id="SSF53686">
    <property type="entry name" value="Tryptophan synthase beta subunit-like PLP-dependent enzymes"/>
    <property type="match status" value="1"/>
</dbReference>
<comment type="similarity">
    <text evidence="6">Belongs to the serine/threonine dehydratase family.</text>
</comment>
<evidence type="ECO:0000256" key="2">
    <source>
        <dbReference type="ARBA" id="ARBA00001913"/>
    </source>
</evidence>
<gene>
    <name evidence="14" type="ORF">FF041_32900</name>
</gene>
<dbReference type="Proteomes" id="UP000419138">
    <property type="component" value="Unassembled WGS sequence"/>
</dbReference>
<reference evidence="14 15" key="1">
    <citation type="submission" date="2019-05" db="EMBL/GenBank/DDBJ databases">
        <title>Comparative genomics and metabolomics analyses of clavulanic acid producing Streptomyces species provides insight into specialized metabolism and evolution of beta-lactam biosynthetic gene clusters.</title>
        <authorList>
            <person name="Moore M.A."/>
            <person name="Cruz-Morales P."/>
            <person name="Barona Gomez F."/>
            <person name="Kapil T."/>
        </authorList>
    </citation>
    <scope>NUCLEOTIDE SEQUENCE [LARGE SCALE GENOMIC DNA]</scope>
    <source>
        <strain evidence="14 15">NRRL 5741</strain>
    </source>
</reference>
<proteinExistence type="inferred from homology"/>
<evidence type="ECO:0000256" key="6">
    <source>
        <dbReference type="ARBA" id="ARBA00010869"/>
    </source>
</evidence>
<dbReference type="GO" id="GO:0070179">
    <property type="term" value="P:D-serine biosynthetic process"/>
    <property type="evidence" value="ECO:0007669"/>
    <property type="project" value="TreeGrafter"/>
</dbReference>
<evidence type="ECO:0000256" key="3">
    <source>
        <dbReference type="ARBA" id="ARBA00001933"/>
    </source>
</evidence>
<evidence type="ECO:0000256" key="9">
    <source>
        <dbReference type="ARBA" id="ARBA00022898"/>
    </source>
</evidence>
<dbReference type="GO" id="GO:0030378">
    <property type="term" value="F:serine racemase activity"/>
    <property type="evidence" value="ECO:0007669"/>
    <property type="project" value="TreeGrafter"/>
</dbReference>
<organism evidence="14 15">
    <name type="scientific">Streptomyces jumonjinensis</name>
    <dbReference type="NCBI Taxonomy" id="1945"/>
    <lineage>
        <taxon>Bacteria</taxon>
        <taxon>Bacillati</taxon>
        <taxon>Actinomycetota</taxon>
        <taxon>Actinomycetes</taxon>
        <taxon>Kitasatosporales</taxon>
        <taxon>Streptomycetaceae</taxon>
        <taxon>Streptomyces</taxon>
    </lineage>
</organism>
<dbReference type="GO" id="GO:0000287">
    <property type="term" value="F:magnesium ion binding"/>
    <property type="evidence" value="ECO:0007669"/>
    <property type="project" value="TreeGrafter"/>
</dbReference>